<dbReference type="EMBL" id="WELG01000001">
    <property type="protein sequence ID" value="KAB7530412.1"/>
    <property type="molecule type" value="Genomic_DNA"/>
</dbReference>
<evidence type="ECO:0000313" key="3">
    <source>
        <dbReference type="EMBL" id="KAB7530412.1"/>
    </source>
</evidence>
<sequence length="286" mass="33272">MQETVQIKTNHFVFDCRTEGNKQNELVILLHGFPETSYMWKRLMSYISENGFFCVAPNLRGYSKGACPKGKKHYHVDRLVEDVINISGHWGNSKFHLIGHDWGAAIGWKLVHDHQESILSWTGISVPHLQAFGKALALDSEQRKMSQYIKDFQLPFLPEMKIRKNDFRLFKKLWRNSSTDEIDDYLKVFRNPKQLTASLNYYRCNYKHLKKAANESILGNINVPTLFIWGKKDMAIGAYSVKESHQYMKNDYEFLELDSGHWLIQTNYPELGKAILAHILKNKSSN</sequence>
<dbReference type="PANTHER" id="PTHR43329">
    <property type="entry name" value="EPOXIDE HYDROLASE"/>
    <property type="match status" value="1"/>
</dbReference>
<evidence type="ECO:0000256" key="1">
    <source>
        <dbReference type="ARBA" id="ARBA00022801"/>
    </source>
</evidence>
<proteinExistence type="predicted"/>
<evidence type="ECO:0000259" key="2">
    <source>
        <dbReference type="Pfam" id="PF00561"/>
    </source>
</evidence>
<dbReference type="InterPro" id="IPR000639">
    <property type="entry name" value="Epox_hydrolase-like"/>
</dbReference>
<organism evidence="3 4">
    <name type="scientific">Flagellimonas olearia</name>
    <dbReference type="NCBI Taxonomy" id="552546"/>
    <lineage>
        <taxon>Bacteria</taxon>
        <taxon>Pseudomonadati</taxon>
        <taxon>Bacteroidota</taxon>
        <taxon>Flavobacteriia</taxon>
        <taxon>Flavobacteriales</taxon>
        <taxon>Flavobacteriaceae</taxon>
        <taxon>Flagellimonas</taxon>
    </lineage>
</organism>
<dbReference type="InterPro" id="IPR000073">
    <property type="entry name" value="AB_hydrolase_1"/>
</dbReference>
<feature type="domain" description="AB hydrolase-1" evidence="2">
    <location>
        <begin position="26"/>
        <end position="264"/>
    </location>
</feature>
<comment type="caution">
    <text evidence="3">The sequence shown here is derived from an EMBL/GenBank/DDBJ whole genome shotgun (WGS) entry which is preliminary data.</text>
</comment>
<keyword evidence="1 3" id="KW-0378">Hydrolase</keyword>
<dbReference type="Proteomes" id="UP000429785">
    <property type="component" value="Unassembled WGS sequence"/>
</dbReference>
<dbReference type="SUPFAM" id="SSF53474">
    <property type="entry name" value="alpha/beta-Hydrolases"/>
    <property type="match status" value="1"/>
</dbReference>
<dbReference type="PRINTS" id="PR00412">
    <property type="entry name" value="EPOXHYDRLASE"/>
</dbReference>
<dbReference type="RefSeq" id="WP_152130346.1">
    <property type="nucleotide sequence ID" value="NZ_WELG01000001.1"/>
</dbReference>
<accession>A0A6I1E1D7</accession>
<dbReference type="GO" id="GO:0016787">
    <property type="term" value="F:hydrolase activity"/>
    <property type="evidence" value="ECO:0007669"/>
    <property type="project" value="UniProtKB-KW"/>
</dbReference>
<dbReference type="OrthoDB" id="9773293at2"/>
<evidence type="ECO:0000313" key="4">
    <source>
        <dbReference type="Proteomes" id="UP000429785"/>
    </source>
</evidence>
<gene>
    <name evidence="3" type="ORF">F8C76_02575</name>
</gene>
<dbReference type="InterPro" id="IPR029058">
    <property type="entry name" value="AB_hydrolase_fold"/>
</dbReference>
<dbReference type="AlphaFoldDB" id="A0A6I1E1D7"/>
<dbReference type="Pfam" id="PF00561">
    <property type="entry name" value="Abhydrolase_1"/>
    <property type="match status" value="1"/>
</dbReference>
<name>A0A6I1E1D7_9FLAO</name>
<protein>
    <submittedName>
        <fullName evidence="3">Alpha/beta fold hydrolase</fullName>
    </submittedName>
</protein>
<dbReference type="Gene3D" id="3.40.50.1820">
    <property type="entry name" value="alpha/beta hydrolase"/>
    <property type="match status" value="1"/>
</dbReference>
<reference evidence="3 4" key="1">
    <citation type="submission" date="2019-10" db="EMBL/GenBank/DDBJ databases">
        <title>Muricauda olearia CL-SS4 JCM15563 genome.</title>
        <authorList>
            <person name="Liu L."/>
        </authorList>
    </citation>
    <scope>NUCLEOTIDE SEQUENCE [LARGE SCALE GENOMIC DNA]</scope>
    <source>
        <strain evidence="3 4">CL-SS4</strain>
    </source>
</reference>